<evidence type="ECO:0000256" key="2">
    <source>
        <dbReference type="ARBA" id="ARBA00003861"/>
    </source>
</evidence>
<dbReference type="SMART" id="SM00504">
    <property type="entry name" value="Ubox"/>
    <property type="match status" value="1"/>
</dbReference>
<feature type="repeat" description="ARM" evidence="8">
    <location>
        <begin position="990"/>
        <end position="1032"/>
    </location>
</feature>
<evidence type="ECO:0000256" key="4">
    <source>
        <dbReference type="ARBA" id="ARBA00012483"/>
    </source>
</evidence>
<dbReference type="SUPFAM" id="SSF57850">
    <property type="entry name" value="RING/U-box"/>
    <property type="match status" value="1"/>
</dbReference>
<keyword evidence="14" id="KW-1185">Reference proteome</keyword>
<dbReference type="CDD" id="cd16664">
    <property type="entry name" value="RING-Ubox_PUB"/>
    <property type="match status" value="1"/>
</dbReference>
<dbReference type="EMBL" id="RDQH01000328">
    <property type="protein sequence ID" value="RXI07095.1"/>
    <property type="molecule type" value="Genomic_DNA"/>
</dbReference>
<protein>
    <recommendedName>
        <fullName evidence="4">RING-type E3 ubiquitin transferase</fullName>
        <ecNumber evidence="4">2.3.2.27</ecNumber>
    </recommendedName>
</protein>
<feature type="repeat" description="ARM" evidence="8">
    <location>
        <begin position="609"/>
        <end position="651"/>
    </location>
</feature>
<keyword evidence="5" id="KW-0808">Transferase</keyword>
<feature type="compositionally biased region" description="Polar residues" evidence="10">
    <location>
        <begin position="493"/>
        <end position="503"/>
    </location>
</feature>
<keyword evidence="9" id="KW-0175">Coiled coil</keyword>
<evidence type="ECO:0000256" key="10">
    <source>
        <dbReference type="SAM" id="MobiDB-lite"/>
    </source>
</evidence>
<dbReference type="Gene3D" id="1.25.10.10">
    <property type="entry name" value="Leucine-rich Repeat Variant"/>
    <property type="match status" value="4"/>
</dbReference>
<proteinExistence type="predicted"/>
<feature type="region of interest" description="Disordered" evidence="10">
    <location>
        <begin position="424"/>
        <end position="480"/>
    </location>
</feature>
<evidence type="ECO:0000256" key="8">
    <source>
        <dbReference type="PROSITE-ProRule" id="PRU00259"/>
    </source>
</evidence>
<organism evidence="13 14">
    <name type="scientific">Malus domestica</name>
    <name type="common">Apple</name>
    <name type="synonym">Pyrus malus</name>
    <dbReference type="NCBI Taxonomy" id="3750"/>
    <lineage>
        <taxon>Eukaryota</taxon>
        <taxon>Viridiplantae</taxon>
        <taxon>Streptophyta</taxon>
        <taxon>Embryophyta</taxon>
        <taxon>Tracheophyta</taxon>
        <taxon>Spermatophyta</taxon>
        <taxon>Magnoliopsida</taxon>
        <taxon>eudicotyledons</taxon>
        <taxon>Gunneridae</taxon>
        <taxon>Pentapetalae</taxon>
        <taxon>rosids</taxon>
        <taxon>fabids</taxon>
        <taxon>Rosales</taxon>
        <taxon>Rosaceae</taxon>
        <taxon>Amygdaloideae</taxon>
        <taxon>Maleae</taxon>
        <taxon>Malus</taxon>
    </lineage>
</organism>
<dbReference type="InterPro" id="IPR003613">
    <property type="entry name" value="Ubox_domain"/>
</dbReference>
<dbReference type="FunFam" id="3.30.40.10:FF:000218">
    <property type="entry name" value="RING-type E3 ubiquitin transferase"/>
    <property type="match status" value="1"/>
</dbReference>
<dbReference type="PANTHER" id="PTHR23315">
    <property type="entry name" value="U BOX DOMAIN-CONTAINING"/>
    <property type="match status" value="1"/>
</dbReference>
<evidence type="ECO:0000256" key="1">
    <source>
        <dbReference type="ARBA" id="ARBA00000900"/>
    </source>
</evidence>
<dbReference type="InterPro" id="IPR000225">
    <property type="entry name" value="Armadillo"/>
</dbReference>
<feature type="compositionally biased region" description="Basic and acidic residues" evidence="10">
    <location>
        <begin position="424"/>
        <end position="439"/>
    </location>
</feature>
<feature type="compositionally biased region" description="Polar residues" evidence="10">
    <location>
        <begin position="518"/>
        <end position="527"/>
    </location>
</feature>
<sequence>MDLMLGMSVLRIRNEKDCFGVMEISLFKALLNNISSFFHLSSHDNINFDPVLKYYKRAEEILKLLKTVLDAIADSEIASYELLNKPFEELGQYVDELREQIEDWQPLFSKVNLVLQVESLISKIWTSGLDIFQLLKVSPQHLPDELGSASLEHCIQKLKHMGYEQMSTVIKDAVNDQVEGVGPSSEILVKIAEGLSLRSNQEILIEAVALEKLKENAEQSEKIEEAEYIEHLISLVTRMHERLIMIKQSESCSPVPIPADFCCPLSLELMTDPVIVASGQTYERTFIKNWIGLGLTVCPKTRQTLAHTNLIPNYTVKALIANWCESNNVKLPDPTKAAHLLGQAEPGAPKDSSIFPHSRVSQSMSPESTRSTGSPSKNLFSSGPLYQERSSPLHPRSTSEGSLPGIVGTRQDLDIERISLANSEDRSANLEERSIDLDSQHSMSPSRDELPNSIEVEQSSQSHNRTASASSVLSNANCSQGTPVNGNGALQVSTSLSGYSSDASGELKSEPQAVATLPPQQRQTESPTRIVEARPRNQMWRRPSSLIPRIVSSPPIETRPDLSELEAQVRNLVEDLKSTSLDTQREATFQFRLLAKHNMDNRIVIASCGAIGLLVDLLHSADTRVQENAVTALLNLSINDNNKTAIATANAIEPLIHVLETGSAEAKENSAATLFSLSVIEDNKVRIGRSGAIRPLVDLLGNGSPRGRKDAATALFNLSIFHENKGRIVQAGAVKYLVELMDPAAGMVDKAVAVLANLSTIPEGRTAIGQEGGIPVLVEVVELGSARGKENAAAALLQLCTNSNRYCSQVLQEGAVPPLVVLSQSGTPRAKEKATRMRRRRASVSPVPSPAGETIVDNSGLIEARVRDLVDDLNGTSVESQRAATFELRLLARNGMENRVVIANCGAIGFLVDLLQSADNGVQENAVTALLNLSIYGANKTAIANTANAIEHLVHVLETGSAEAKENSAATLYSLSVHEEDKSVRIGRSGAIRLLVDLLRSGTLRGRNDAASALFSLSNFRENKPRIVEAGAVKYLVELMNPAAGMVDKTVAILANLSTIPEGRTAIGQEGGIPGLVEVLELGSARGKENAVAALLQLCTETNRYCNTLLRQGALPPLVALNQSGTPRAIQKMELCLYILQESTATRLGCNKEISASRCMTYLLYMRTTMKYALGIVKTISWGILIPVGAIVAMVARHLKNIKGADPTWFNVQRIPNAGPCWPGSRAGNWYLSRCHVSKGLNIKAIDA</sequence>
<dbReference type="Proteomes" id="UP000290289">
    <property type="component" value="Chromosome 2"/>
</dbReference>
<reference evidence="13 14" key="1">
    <citation type="submission" date="2018-10" db="EMBL/GenBank/DDBJ databases">
        <title>A high-quality apple genome assembly.</title>
        <authorList>
            <person name="Hu J."/>
        </authorList>
    </citation>
    <scope>NUCLEOTIDE SEQUENCE [LARGE SCALE GENOMIC DNA]</scope>
    <source>
        <strain evidence="14">cv. HFTH1</strain>
        <tissue evidence="13">Young leaf</tissue>
    </source>
</reference>
<dbReference type="InterPro" id="IPR011989">
    <property type="entry name" value="ARM-like"/>
</dbReference>
<feature type="coiled-coil region" evidence="9">
    <location>
        <begin position="200"/>
        <end position="227"/>
    </location>
</feature>
<feature type="repeat" description="ARM" evidence="8">
    <location>
        <begin position="948"/>
        <end position="990"/>
    </location>
</feature>
<keyword evidence="11" id="KW-1133">Transmembrane helix</keyword>
<evidence type="ECO:0000313" key="14">
    <source>
        <dbReference type="Proteomes" id="UP000290289"/>
    </source>
</evidence>
<feature type="repeat" description="ARM" evidence="8">
    <location>
        <begin position="906"/>
        <end position="948"/>
    </location>
</feature>
<evidence type="ECO:0000256" key="3">
    <source>
        <dbReference type="ARBA" id="ARBA00004906"/>
    </source>
</evidence>
<dbReference type="InterPro" id="IPR057314">
    <property type="entry name" value="PUB2-4-like_N"/>
</dbReference>
<evidence type="ECO:0000313" key="13">
    <source>
        <dbReference type="EMBL" id="RXI07095.1"/>
    </source>
</evidence>
<feature type="region of interest" description="Disordered" evidence="10">
    <location>
        <begin position="493"/>
        <end position="537"/>
    </location>
</feature>
<evidence type="ECO:0000256" key="6">
    <source>
        <dbReference type="ARBA" id="ARBA00022737"/>
    </source>
</evidence>
<keyword evidence="11" id="KW-0812">Transmembrane</keyword>
<comment type="function">
    <text evidence="2">Functions as an E3 ubiquitin ligase.</text>
</comment>
<dbReference type="PROSITE" id="PS51698">
    <property type="entry name" value="U_BOX"/>
    <property type="match status" value="1"/>
</dbReference>
<dbReference type="InterPro" id="IPR045210">
    <property type="entry name" value="RING-Ubox_PUB"/>
</dbReference>
<evidence type="ECO:0000256" key="5">
    <source>
        <dbReference type="ARBA" id="ARBA00022679"/>
    </source>
</evidence>
<comment type="pathway">
    <text evidence="3">Protein modification; protein ubiquitination.</text>
</comment>
<comment type="catalytic activity">
    <reaction evidence="1">
        <text>S-ubiquitinyl-[E2 ubiquitin-conjugating enzyme]-L-cysteine + [acceptor protein]-L-lysine = [E2 ubiquitin-conjugating enzyme]-L-cysteine + N(6)-ubiquitinyl-[acceptor protein]-L-lysine.</text>
        <dbReference type="EC" id="2.3.2.27"/>
    </reaction>
</comment>
<feature type="repeat" description="ARM" evidence="8">
    <location>
        <begin position="1031"/>
        <end position="1072"/>
    </location>
</feature>
<dbReference type="Pfam" id="PF25240">
    <property type="entry name" value="PUB2_N"/>
    <property type="match status" value="1"/>
</dbReference>
<dbReference type="GO" id="GO:0016567">
    <property type="term" value="P:protein ubiquitination"/>
    <property type="evidence" value="ECO:0007669"/>
    <property type="project" value="UniProtKB-UniPathway"/>
</dbReference>
<keyword evidence="6" id="KW-0677">Repeat</keyword>
<dbReference type="InterPro" id="IPR013083">
    <property type="entry name" value="Znf_RING/FYVE/PHD"/>
</dbReference>
<dbReference type="PANTHER" id="PTHR23315:SF7">
    <property type="entry name" value="U-BOX DOMAIN-CONTAINING PROTEIN 4"/>
    <property type="match status" value="1"/>
</dbReference>
<dbReference type="FunFam" id="1.25.10.10:FF:000082">
    <property type="entry name" value="RING-type E3 ubiquitin transferase"/>
    <property type="match status" value="2"/>
</dbReference>
<dbReference type="PROSITE" id="PS50176">
    <property type="entry name" value="ARM_REPEAT"/>
    <property type="match status" value="7"/>
</dbReference>
<comment type="caution">
    <text evidence="13">The sequence shown here is derived from an EMBL/GenBank/DDBJ whole genome shotgun (WGS) entry which is preliminary data.</text>
</comment>
<evidence type="ECO:0000256" key="7">
    <source>
        <dbReference type="ARBA" id="ARBA00022786"/>
    </source>
</evidence>
<dbReference type="Pfam" id="PF25598">
    <property type="entry name" value="ARM_PUB"/>
    <property type="match status" value="2"/>
</dbReference>
<gene>
    <name evidence="13" type="ORF">DVH24_026231</name>
</gene>
<feature type="domain" description="U-box" evidence="12">
    <location>
        <begin position="256"/>
        <end position="330"/>
    </location>
</feature>
<name>A0A498KN26_MALDO</name>
<evidence type="ECO:0000259" key="12">
    <source>
        <dbReference type="PROSITE" id="PS51698"/>
    </source>
</evidence>
<evidence type="ECO:0000256" key="11">
    <source>
        <dbReference type="SAM" id="Phobius"/>
    </source>
</evidence>
<feature type="repeat" description="ARM" evidence="8">
    <location>
        <begin position="732"/>
        <end position="773"/>
    </location>
</feature>
<evidence type="ECO:0000256" key="9">
    <source>
        <dbReference type="SAM" id="Coils"/>
    </source>
</evidence>
<dbReference type="InterPro" id="IPR016024">
    <property type="entry name" value="ARM-type_fold"/>
</dbReference>
<dbReference type="AlphaFoldDB" id="A0A498KN26"/>
<feature type="compositionally biased region" description="Polar residues" evidence="10">
    <location>
        <begin position="455"/>
        <end position="480"/>
    </location>
</feature>
<dbReference type="InterPro" id="IPR058678">
    <property type="entry name" value="ARM_PUB"/>
</dbReference>
<dbReference type="Pfam" id="PF04564">
    <property type="entry name" value="U-box"/>
    <property type="match status" value="1"/>
</dbReference>
<dbReference type="UniPathway" id="UPA00143"/>
<dbReference type="SUPFAM" id="SSF48371">
    <property type="entry name" value="ARM repeat"/>
    <property type="match status" value="2"/>
</dbReference>
<keyword evidence="7" id="KW-0833">Ubl conjugation pathway</keyword>
<dbReference type="SMART" id="SM00185">
    <property type="entry name" value="ARM"/>
    <property type="match status" value="11"/>
</dbReference>
<feature type="compositionally biased region" description="Polar residues" evidence="10">
    <location>
        <begin position="359"/>
        <end position="381"/>
    </location>
</feature>
<feature type="transmembrane region" description="Helical" evidence="11">
    <location>
        <begin position="1172"/>
        <end position="1196"/>
    </location>
</feature>
<feature type="repeat" description="ARM" evidence="8">
    <location>
        <begin position="691"/>
        <end position="733"/>
    </location>
</feature>
<dbReference type="EC" id="2.3.2.27" evidence="4"/>
<dbReference type="GO" id="GO:0061630">
    <property type="term" value="F:ubiquitin protein ligase activity"/>
    <property type="evidence" value="ECO:0007669"/>
    <property type="project" value="UniProtKB-EC"/>
</dbReference>
<dbReference type="Gene3D" id="3.30.40.10">
    <property type="entry name" value="Zinc/RING finger domain, C3HC4 (zinc finger)"/>
    <property type="match status" value="1"/>
</dbReference>
<accession>A0A498KN26</accession>
<feature type="region of interest" description="Disordered" evidence="10">
    <location>
        <begin position="343"/>
        <end position="407"/>
    </location>
</feature>
<keyword evidence="11" id="KW-0472">Membrane</keyword>